<organism evidence="2 3">
    <name type="scientific">Acinetobacter albensis</name>
    <dbReference type="NCBI Taxonomy" id="1673609"/>
    <lineage>
        <taxon>Bacteria</taxon>
        <taxon>Pseudomonadati</taxon>
        <taxon>Pseudomonadota</taxon>
        <taxon>Gammaproteobacteria</taxon>
        <taxon>Moraxellales</taxon>
        <taxon>Moraxellaceae</taxon>
        <taxon>Acinetobacter</taxon>
    </lineage>
</organism>
<dbReference type="AlphaFoldDB" id="A0A1C4GW06"/>
<proteinExistence type="predicted"/>
<name>A0A1C4GW06_9GAMM</name>
<evidence type="ECO:0000313" key="3">
    <source>
        <dbReference type="Proteomes" id="UP000243661"/>
    </source>
</evidence>
<evidence type="ECO:0000259" key="1">
    <source>
        <dbReference type="Pfam" id="PF14338"/>
    </source>
</evidence>
<protein>
    <submittedName>
        <fullName evidence="2">Restriction system protein</fullName>
    </submittedName>
</protein>
<accession>A0A1C4GW06</accession>
<feature type="domain" description="Restriction system protein Mrr-like N-terminal" evidence="1">
    <location>
        <begin position="6"/>
        <end position="76"/>
    </location>
</feature>
<evidence type="ECO:0000313" key="2">
    <source>
        <dbReference type="EMBL" id="SCC72367.1"/>
    </source>
</evidence>
<dbReference type="Proteomes" id="UP000243661">
    <property type="component" value="Unassembled WGS sequence"/>
</dbReference>
<gene>
    <name evidence="2" type="ORF">GA0116959_10947</name>
</gene>
<dbReference type="InterPro" id="IPR025745">
    <property type="entry name" value="Mrr-like_N_dom"/>
</dbReference>
<dbReference type="EMBL" id="FMBK01000009">
    <property type="protein sequence ID" value="SCC72367.1"/>
    <property type="molecule type" value="Genomic_DNA"/>
</dbReference>
<sequence length="76" mass="8479">MSLPTYDQLMLPLLKLLSEQQEAIKFGEMARLLAESSGLSQEELSLRLSSGTKTVFYDRTGWAKTYLAKAGLINQP</sequence>
<reference evidence="2 3" key="1">
    <citation type="submission" date="2016-08" db="EMBL/GenBank/DDBJ databases">
        <authorList>
            <person name="Seilhamer J.J."/>
        </authorList>
    </citation>
    <scope>NUCLEOTIDE SEQUENCE [LARGE SCALE GENOMIC DNA]</scope>
    <source>
        <strain evidence="2 3">ANC 4874</strain>
    </source>
</reference>
<dbReference type="Pfam" id="PF14338">
    <property type="entry name" value="Mrr_N"/>
    <property type="match status" value="1"/>
</dbReference>